<dbReference type="OrthoDB" id="9807486at2"/>
<gene>
    <name evidence="3" type="ORF">CLV35_2967</name>
</gene>
<organism evidence="3 4">
    <name type="scientific">Motilibacter peucedani</name>
    <dbReference type="NCBI Taxonomy" id="598650"/>
    <lineage>
        <taxon>Bacteria</taxon>
        <taxon>Bacillati</taxon>
        <taxon>Actinomycetota</taxon>
        <taxon>Actinomycetes</taxon>
        <taxon>Motilibacterales</taxon>
        <taxon>Motilibacteraceae</taxon>
        <taxon>Motilibacter</taxon>
    </lineage>
</organism>
<dbReference type="SUPFAM" id="SSF143456">
    <property type="entry name" value="VC0467-like"/>
    <property type="match status" value="1"/>
</dbReference>
<proteinExistence type="inferred from homology"/>
<dbReference type="FunCoup" id="A0A420XN53">
    <property type="interactions" value="25"/>
</dbReference>
<evidence type="ECO:0000256" key="2">
    <source>
        <dbReference type="HAMAP-Rule" id="MF_00758"/>
    </source>
</evidence>
<protein>
    <recommendedName>
        <fullName evidence="2">UPF0301 protein CLV35_2967</fullName>
    </recommendedName>
</protein>
<name>A0A420XN53_9ACTN</name>
<dbReference type="InterPro" id="IPR003774">
    <property type="entry name" value="AlgH-like"/>
</dbReference>
<evidence type="ECO:0000313" key="4">
    <source>
        <dbReference type="Proteomes" id="UP000281955"/>
    </source>
</evidence>
<evidence type="ECO:0000256" key="1">
    <source>
        <dbReference type="ARBA" id="ARBA00009600"/>
    </source>
</evidence>
<comment type="similarity">
    <text evidence="1 2">Belongs to the UPF0301 (AlgH) family.</text>
</comment>
<dbReference type="PANTHER" id="PTHR30327">
    <property type="entry name" value="UNCHARACTERIZED PROTEIN YQGE"/>
    <property type="match status" value="1"/>
</dbReference>
<dbReference type="HAMAP" id="MF_00758">
    <property type="entry name" value="UPF0301"/>
    <property type="match status" value="1"/>
</dbReference>
<dbReference type="NCBIfam" id="NF001270">
    <property type="entry name" value="PRK00228.2-2"/>
    <property type="match status" value="1"/>
</dbReference>
<accession>A0A420XN53</accession>
<reference evidence="3 4" key="1">
    <citation type="submission" date="2018-10" db="EMBL/GenBank/DDBJ databases">
        <title>Genomic Encyclopedia of Archaeal and Bacterial Type Strains, Phase II (KMG-II): from individual species to whole genera.</title>
        <authorList>
            <person name="Goeker M."/>
        </authorList>
    </citation>
    <scope>NUCLEOTIDE SEQUENCE [LARGE SCALE GENOMIC DNA]</scope>
    <source>
        <strain evidence="3 4">RP-AC37</strain>
    </source>
</reference>
<evidence type="ECO:0000313" key="3">
    <source>
        <dbReference type="EMBL" id="RKS72718.1"/>
    </source>
</evidence>
<dbReference type="InParanoid" id="A0A420XN53"/>
<dbReference type="EMBL" id="RBWV01000013">
    <property type="protein sequence ID" value="RKS72718.1"/>
    <property type="molecule type" value="Genomic_DNA"/>
</dbReference>
<comment type="caution">
    <text evidence="3">The sequence shown here is derived from an EMBL/GenBank/DDBJ whole genome shotgun (WGS) entry which is preliminary data.</text>
</comment>
<dbReference type="AlphaFoldDB" id="A0A420XN53"/>
<dbReference type="Proteomes" id="UP000281955">
    <property type="component" value="Unassembled WGS sequence"/>
</dbReference>
<keyword evidence="4" id="KW-1185">Reference proteome</keyword>
<dbReference type="Pfam" id="PF02622">
    <property type="entry name" value="DUF179"/>
    <property type="match status" value="1"/>
</dbReference>
<sequence length="199" mass="20685">MTEPERPGTPVEEELSGRLLLASPALSDPSFAGSVVLVLDADESGALGVVVNRPTDIEVASVLPAWASAVGEPATVFRGGPVAPENALALGLLATVPSPEDPEPPGWRGVRAGLGLVDLDVAPELLLGSLAALRVFAGYAGWGPGQLEGELALDAWIVIDALPGDPFSPHPEQLWRSVLRRQPGRTSLLSTWVADPTLN</sequence>
<dbReference type="RefSeq" id="WP_121194224.1">
    <property type="nucleotide sequence ID" value="NZ_RBWV01000013.1"/>
</dbReference>
<dbReference type="PANTHER" id="PTHR30327:SF1">
    <property type="entry name" value="UPF0301 PROTEIN YQGE"/>
    <property type="match status" value="1"/>
</dbReference>
<dbReference type="Gene3D" id="3.40.1740.10">
    <property type="entry name" value="VC0467-like"/>
    <property type="match status" value="1"/>
</dbReference>
<dbReference type="GO" id="GO:0005829">
    <property type="term" value="C:cytosol"/>
    <property type="evidence" value="ECO:0007669"/>
    <property type="project" value="TreeGrafter"/>
</dbReference>